<dbReference type="AlphaFoldDB" id="A0A495W6H7"/>
<dbReference type="SUPFAM" id="SSF47413">
    <property type="entry name" value="lambda repressor-like DNA-binding domains"/>
    <property type="match status" value="1"/>
</dbReference>
<dbReference type="GO" id="GO:0003677">
    <property type="term" value="F:DNA binding"/>
    <property type="evidence" value="ECO:0007669"/>
    <property type="project" value="UniProtKB-KW"/>
</dbReference>
<evidence type="ECO:0000313" key="4">
    <source>
        <dbReference type="Proteomes" id="UP000282084"/>
    </source>
</evidence>
<name>A0A495W6H7_9PSEU</name>
<organism evidence="3 4">
    <name type="scientific">Saccharothrix australiensis</name>
    <dbReference type="NCBI Taxonomy" id="2072"/>
    <lineage>
        <taxon>Bacteria</taxon>
        <taxon>Bacillati</taxon>
        <taxon>Actinomycetota</taxon>
        <taxon>Actinomycetes</taxon>
        <taxon>Pseudonocardiales</taxon>
        <taxon>Pseudonocardiaceae</taxon>
        <taxon>Saccharothrix</taxon>
    </lineage>
</organism>
<gene>
    <name evidence="3" type="ORF">C8E97_4076</name>
</gene>
<accession>A0A495W6H7</accession>
<keyword evidence="3" id="KW-0238">DNA-binding</keyword>
<feature type="domain" description="HTH cro/C1-type" evidence="2">
    <location>
        <begin position="22"/>
        <end position="52"/>
    </location>
</feature>
<dbReference type="Pfam" id="PF13560">
    <property type="entry name" value="HTH_31"/>
    <property type="match status" value="1"/>
</dbReference>
<reference evidence="3 4" key="1">
    <citation type="submission" date="2018-10" db="EMBL/GenBank/DDBJ databases">
        <title>Sequencing the genomes of 1000 actinobacteria strains.</title>
        <authorList>
            <person name="Klenk H.-P."/>
        </authorList>
    </citation>
    <scope>NUCLEOTIDE SEQUENCE [LARGE SCALE GENOMIC DNA]</scope>
    <source>
        <strain evidence="3 4">DSM 43800</strain>
    </source>
</reference>
<comment type="caution">
    <text evidence="3">The sequence shown here is derived from an EMBL/GenBank/DDBJ whole genome shotgun (WGS) entry which is preliminary data.</text>
</comment>
<dbReference type="SMART" id="SM00530">
    <property type="entry name" value="HTH_XRE"/>
    <property type="match status" value="1"/>
</dbReference>
<dbReference type="RefSeq" id="WP_121007109.1">
    <property type="nucleotide sequence ID" value="NZ_RBXO01000001.1"/>
</dbReference>
<keyword evidence="4" id="KW-1185">Reference proteome</keyword>
<dbReference type="PROSITE" id="PS50943">
    <property type="entry name" value="HTH_CROC1"/>
    <property type="match status" value="1"/>
</dbReference>
<proteinExistence type="predicted"/>
<protein>
    <submittedName>
        <fullName evidence="3">DNA-binding XRE family transcriptional regulator</fullName>
    </submittedName>
</protein>
<evidence type="ECO:0000313" key="3">
    <source>
        <dbReference type="EMBL" id="RKT55408.1"/>
    </source>
</evidence>
<dbReference type="CDD" id="cd00093">
    <property type="entry name" value="HTH_XRE"/>
    <property type="match status" value="1"/>
</dbReference>
<evidence type="ECO:0000256" key="1">
    <source>
        <dbReference type="SAM" id="MobiDB-lite"/>
    </source>
</evidence>
<dbReference type="EMBL" id="RBXO01000001">
    <property type="protein sequence ID" value="RKT55408.1"/>
    <property type="molecule type" value="Genomic_DNA"/>
</dbReference>
<sequence length="402" mass="43198">MSETTGADQEPPRAAVRLAHEIRSRRRAAGLSQPQLATLIGYTRQYVSMAERPGQNLPSMGLVSAIDDALHAGGALRELRNSAKSEQVRRRRPQAPVGPLTGTGSRPGSIRYVDALVADLHRGYQAARYDSVRHALPEIKRMVDGLLTSSHGDEAREALRSRCGTAVVEAKAATKLGDGVTAYEAAVRALDAADQAETMLGHAAASYQLTCALLKLGAADEAEDNAIESARRLHRDEPGSISWRGSLSLISAIIAARHHDAALARRRLDHAEELALRLGRDDNLGFSAFGPTNVRIHCMSAAVALDDPSTVLAVGEQLDLSALPAGLHGRRAQAHVDNAWAFARRTDDAPAVIHLLEAERVAPELLKANRTARTVITTLLGRERRHAMPGLRELANRTGVHG</sequence>
<dbReference type="OrthoDB" id="3504495at2"/>
<feature type="region of interest" description="Disordered" evidence="1">
    <location>
        <begin position="81"/>
        <end position="106"/>
    </location>
</feature>
<dbReference type="Proteomes" id="UP000282084">
    <property type="component" value="Unassembled WGS sequence"/>
</dbReference>
<evidence type="ECO:0000259" key="2">
    <source>
        <dbReference type="PROSITE" id="PS50943"/>
    </source>
</evidence>
<dbReference type="Gene3D" id="1.10.260.40">
    <property type="entry name" value="lambda repressor-like DNA-binding domains"/>
    <property type="match status" value="1"/>
</dbReference>
<dbReference type="InterPro" id="IPR010982">
    <property type="entry name" value="Lambda_DNA-bd_dom_sf"/>
</dbReference>
<dbReference type="InterPro" id="IPR001387">
    <property type="entry name" value="Cro/C1-type_HTH"/>
</dbReference>